<dbReference type="Gene3D" id="3.30.200.20">
    <property type="entry name" value="Phosphorylase Kinase, domain 1"/>
    <property type="match status" value="1"/>
</dbReference>
<dbReference type="PROSITE" id="PS50119">
    <property type="entry name" value="ZF_BBOX"/>
    <property type="match status" value="1"/>
</dbReference>
<evidence type="ECO:0000259" key="13">
    <source>
        <dbReference type="PROSITE" id="PS50119"/>
    </source>
</evidence>
<dbReference type="SUPFAM" id="SSF56112">
    <property type="entry name" value="Protein kinase-like (PK-like)"/>
    <property type="match status" value="1"/>
</dbReference>
<feature type="domain" description="Protein kinase" evidence="12">
    <location>
        <begin position="4"/>
        <end position="386"/>
    </location>
</feature>
<feature type="region of interest" description="Disordered" evidence="11">
    <location>
        <begin position="112"/>
        <end position="173"/>
    </location>
</feature>
<feature type="compositionally biased region" description="Low complexity" evidence="11">
    <location>
        <begin position="466"/>
        <end position="482"/>
    </location>
</feature>
<feature type="compositionally biased region" description="Basic residues" evidence="11">
    <location>
        <begin position="127"/>
        <end position="139"/>
    </location>
</feature>
<gene>
    <name evidence="14" type="ORF">NESM_000170100</name>
</gene>
<evidence type="ECO:0000256" key="10">
    <source>
        <dbReference type="PROSITE-ProRule" id="PRU00024"/>
    </source>
</evidence>
<evidence type="ECO:0000256" key="9">
    <source>
        <dbReference type="ARBA" id="ARBA00048679"/>
    </source>
</evidence>
<dbReference type="FunFam" id="3.30.200.20:FF:000867">
    <property type="entry name" value="Possible serine/threonine kinase"/>
    <property type="match status" value="1"/>
</dbReference>
<dbReference type="GO" id="GO:0005634">
    <property type="term" value="C:nucleus"/>
    <property type="evidence" value="ECO:0007669"/>
    <property type="project" value="TreeGrafter"/>
</dbReference>
<dbReference type="InterPro" id="IPR000719">
    <property type="entry name" value="Prot_kinase_dom"/>
</dbReference>
<feature type="region of interest" description="Disordered" evidence="11">
    <location>
        <begin position="667"/>
        <end position="688"/>
    </location>
</feature>
<reference evidence="14 15" key="1">
    <citation type="journal article" date="2021" name="MBio">
        <title>A New Model Trypanosomatid, Novymonas esmeraldas: Genomic Perception of Its 'Candidatus Pandoraea novymonadis' Endosymbiont.</title>
        <authorList>
            <person name="Zakharova A."/>
            <person name="Saura A."/>
            <person name="Butenko A."/>
            <person name="Podesvova L."/>
            <person name="Warmusova S."/>
            <person name="Kostygov A.Y."/>
            <person name="Nenarokova A."/>
            <person name="Lukes J."/>
            <person name="Opperdoes F.R."/>
            <person name="Yurchenko V."/>
        </authorList>
    </citation>
    <scope>NUCLEOTIDE SEQUENCE [LARGE SCALE GENOMIC DNA]</scope>
    <source>
        <strain evidence="14 15">E262AT.01</strain>
    </source>
</reference>
<comment type="catalytic activity">
    <reaction evidence="8">
        <text>L-threonyl-[protein] + ATP = O-phospho-L-threonyl-[protein] + ADP + H(+)</text>
        <dbReference type="Rhea" id="RHEA:46608"/>
        <dbReference type="Rhea" id="RHEA-COMP:11060"/>
        <dbReference type="Rhea" id="RHEA-COMP:11605"/>
        <dbReference type="ChEBI" id="CHEBI:15378"/>
        <dbReference type="ChEBI" id="CHEBI:30013"/>
        <dbReference type="ChEBI" id="CHEBI:30616"/>
        <dbReference type="ChEBI" id="CHEBI:61977"/>
        <dbReference type="ChEBI" id="CHEBI:456216"/>
        <dbReference type="EC" id="2.7.11.1"/>
    </reaction>
</comment>
<dbReference type="FunFam" id="2.160.20.10:FF:000067">
    <property type="entry name" value="Possible serine/threonine kinase"/>
    <property type="match status" value="1"/>
</dbReference>
<dbReference type="InterPro" id="IPR011050">
    <property type="entry name" value="Pectin_lyase_fold/virulence"/>
</dbReference>
<proteinExistence type="predicted"/>
<dbReference type="InterPro" id="IPR008271">
    <property type="entry name" value="Ser/Thr_kinase_AS"/>
</dbReference>
<dbReference type="InterPro" id="IPR000315">
    <property type="entry name" value="Znf_B-box"/>
</dbReference>
<dbReference type="InterPro" id="IPR006633">
    <property type="entry name" value="Carb-bd_sugar_hydrolysis-dom"/>
</dbReference>
<keyword evidence="7" id="KW-0067">ATP-binding</keyword>
<keyword evidence="10" id="KW-0479">Metal-binding</keyword>
<evidence type="ECO:0000256" key="3">
    <source>
        <dbReference type="ARBA" id="ARBA00022679"/>
    </source>
</evidence>
<dbReference type="InterPro" id="IPR012334">
    <property type="entry name" value="Pectin_lyas_fold"/>
</dbReference>
<dbReference type="InterPro" id="IPR039448">
    <property type="entry name" value="Beta_helix"/>
</dbReference>
<dbReference type="InterPro" id="IPR050660">
    <property type="entry name" value="NEK_Ser/Thr_kinase"/>
</dbReference>
<dbReference type="Proteomes" id="UP001430356">
    <property type="component" value="Unassembled WGS sequence"/>
</dbReference>
<keyword evidence="10" id="KW-0862">Zinc</keyword>
<evidence type="ECO:0000256" key="6">
    <source>
        <dbReference type="ARBA" id="ARBA00022777"/>
    </source>
</evidence>
<keyword evidence="3" id="KW-0808">Transferase</keyword>
<evidence type="ECO:0000256" key="1">
    <source>
        <dbReference type="ARBA" id="ARBA00012513"/>
    </source>
</evidence>
<keyword evidence="2" id="KW-0723">Serine/threonine-protein kinase</keyword>
<comment type="caution">
    <text evidence="14">The sequence shown here is derived from an EMBL/GenBank/DDBJ whole genome shotgun (WGS) entry which is preliminary data.</text>
</comment>
<dbReference type="SMART" id="SM00710">
    <property type="entry name" value="PbH1"/>
    <property type="match status" value="10"/>
</dbReference>
<feature type="region of interest" description="Disordered" evidence="11">
    <location>
        <begin position="433"/>
        <end position="498"/>
    </location>
</feature>
<evidence type="ECO:0000256" key="11">
    <source>
        <dbReference type="SAM" id="MobiDB-lite"/>
    </source>
</evidence>
<keyword evidence="4" id="KW-0677">Repeat</keyword>
<keyword evidence="6 14" id="KW-0418">Kinase</keyword>
<dbReference type="AlphaFoldDB" id="A0AAW0F5S4"/>
<keyword evidence="15" id="KW-1185">Reference proteome</keyword>
<dbReference type="PANTHER" id="PTHR43671:SF98">
    <property type="entry name" value="SERINE_THREONINE-PROTEIN KINASE NEK11"/>
    <property type="match status" value="1"/>
</dbReference>
<dbReference type="GO" id="GO:0005524">
    <property type="term" value="F:ATP binding"/>
    <property type="evidence" value="ECO:0007669"/>
    <property type="project" value="UniProtKB-KW"/>
</dbReference>
<dbReference type="SUPFAM" id="SSF51126">
    <property type="entry name" value="Pectin lyase-like"/>
    <property type="match status" value="3"/>
</dbReference>
<dbReference type="SMART" id="SM00722">
    <property type="entry name" value="CASH"/>
    <property type="match status" value="1"/>
</dbReference>
<evidence type="ECO:0000256" key="8">
    <source>
        <dbReference type="ARBA" id="ARBA00047899"/>
    </source>
</evidence>
<evidence type="ECO:0000313" key="14">
    <source>
        <dbReference type="EMBL" id="KAK7201097.1"/>
    </source>
</evidence>
<keyword evidence="5" id="KW-0547">Nucleotide-binding</keyword>
<name>A0AAW0F5S4_9TRYP</name>
<dbReference type="PANTHER" id="PTHR43671">
    <property type="entry name" value="SERINE/THREONINE-PROTEIN KINASE NEK"/>
    <property type="match status" value="1"/>
</dbReference>
<evidence type="ECO:0000256" key="5">
    <source>
        <dbReference type="ARBA" id="ARBA00022741"/>
    </source>
</evidence>
<feature type="compositionally biased region" description="Basic and acidic residues" evidence="11">
    <location>
        <begin position="140"/>
        <end position="151"/>
    </location>
</feature>
<feature type="compositionally biased region" description="Polar residues" evidence="11">
    <location>
        <begin position="483"/>
        <end position="498"/>
    </location>
</feature>
<dbReference type="FunFam" id="1.10.510.10:FF:001286">
    <property type="entry name" value="Possible serine/threonine kinase"/>
    <property type="match status" value="1"/>
</dbReference>
<dbReference type="Gene3D" id="1.10.510.10">
    <property type="entry name" value="Transferase(Phosphotransferase) domain 1"/>
    <property type="match status" value="1"/>
</dbReference>
<feature type="compositionally biased region" description="Polar residues" evidence="11">
    <location>
        <begin position="444"/>
        <end position="465"/>
    </location>
</feature>
<keyword evidence="10" id="KW-0863">Zinc-finger</keyword>
<comment type="catalytic activity">
    <reaction evidence="9">
        <text>L-seryl-[protein] + ATP = O-phospho-L-seryl-[protein] + ADP + H(+)</text>
        <dbReference type="Rhea" id="RHEA:17989"/>
        <dbReference type="Rhea" id="RHEA-COMP:9863"/>
        <dbReference type="Rhea" id="RHEA-COMP:11604"/>
        <dbReference type="ChEBI" id="CHEBI:15378"/>
        <dbReference type="ChEBI" id="CHEBI:29999"/>
        <dbReference type="ChEBI" id="CHEBI:30616"/>
        <dbReference type="ChEBI" id="CHEBI:83421"/>
        <dbReference type="ChEBI" id="CHEBI:456216"/>
        <dbReference type="EC" id="2.7.11.1"/>
    </reaction>
</comment>
<evidence type="ECO:0000256" key="7">
    <source>
        <dbReference type="ARBA" id="ARBA00022840"/>
    </source>
</evidence>
<dbReference type="Pfam" id="PF13229">
    <property type="entry name" value="Beta_helix"/>
    <property type="match status" value="1"/>
</dbReference>
<feature type="region of interest" description="Disordered" evidence="11">
    <location>
        <begin position="741"/>
        <end position="765"/>
    </location>
</feature>
<dbReference type="SMART" id="SM00220">
    <property type="entry name" value="S_TKc"/>
    <property type="match status" value="1"/>
</dbReference>
<organism evidence="14 15">
    <name type="scientific">Novymonas esmeraldas</name>
    <dbReference type="NCBI Taxonomy" id="1808958"/>
    <lineage>
        <taxon>Eukaryota</taxon>
        <taxon>Discoba</taxon>
        <taxon>Euglenozoa</taxon>
        <taxon>Kinetoplastea</taxon>
        <taxon>Metakinetoplastina</taxon>
        <taxon>Trypanosomatida</taxon>
        <taxon>Trypanosomatidae</taxon>
        <taxon>Novymonas</taxon>
    </lineage>
</organism>
<dbReference type="InterPro" id="IPR011009">
    <property type="entry name" value="Kinase-like_dom_sf"/>
</dbReference>
<evidence type="ECO:0000259" key="12">
    <source>
        <dbReference type="PROSITE" id="PS50011"/>
    </source>
</evidence>
<dbReference type="EC" id="2.7.11.1" evidence="1"/>
<evidence type="ECO:0000256" key="2">
    <source>
        <dbReference type="ARBA" id="ARBA00022527"/>
    </source>
</evidence>
<accession>A0AAW0F5S4</accession>
<evidence type="ECO:0000256" key="4">
    <source>
        <dbReference type="ARBA" id="ARBA00022737"/>
    </source>
</evidence>
<dbReference type="InterPro" id="IPR006626">
    <property type="entry name" value="PbH1"/>
</dbReference>
<dbReference type="PROSITE" id="PS00108">
    <property type="entry name" value="PROTEIN_KINASE_ST"/>
    <property type="match status" value="1"/>
</dbReference>
<protein>
    <recommendedName>
        <fullName evidence="1">non-specific serine/threonine protein kinase</fullName>
        <ecNumber evidence="1">2.7.11.1</ecNumber>
    </recommendedName>
</protein>
<dbReference type="GO" id="GO:0004674">
    <property type="term" value="F:protein serine/threonine kinase activity"/>
    <property type="evidence" value="ECO:0007669"/>
    <property type="project" value="UniProtKB-KW"/>
</dbReference>
<dbReference type="EMBL" id="JAECZO010000011">
    <property type="protein sequence ID" value="KAK7201097.1"/>
    <property type="molecule type" value="Genomic_DNA"/>
</dbReference>
<sequence>MEEYSIKRKIGDGAQGVVYEVEHQTTKTSYAMKVICCTDQEQVNMALKEIKVLLQLRHPSIVSYVDFFLVFNNAKLRREFAAQTHSTGVVRQPPAAQEPLCLRSLSSSEVNLGTTAGGGGGPASPAARKHATGGTGKRREHQDKQHQDKQHQHPQQQPQPGGTGAVPTSLLSQHRQQGGVHWLGEQEIAVCLVMELCSNGDMQGLVRETRQQFMDTGSHSITEAQALSWLEQTAAALHFIHDKGFLHRDLKPTNIFFDEYKDIKIGDFGLAATVGLGRNSAVGTPYYLAPERMLQQRYDGKVDIWGLGVVLLELLTLREQPINSMVLESPKAADAVVPQITTLGFSAKLAALVRDMLQRHPQDRPTPASILHRLASITTTSPHPGLSATLFGGMSCPKITEPLCDVCEVEVASVVCACCRAAFCAGCDRARHKHHSRQSHDRTSVSSLVNSRNGVSSSQLSGTSMQQRQQQQQQQHHQQQQQTLSFSRGPSTVNTSDQTRASMQNASLFPSANSGDARALPRDREMNGKTFTRFQQLTLPGCSLSLSEFSVTQGQQQPRRDGAAAGTVLRVPDDVPSLAQALHAVEHMPHIRKILVAGNTTHTAPLVLTSRLPESLKVVGESPPPMLEVADSPFALHCKSGKGTVENFIVRHVGRCRSKLRDVDTNDRLDDASAPAAAAKKPSRPTAVSITGGEWRLHKCRISCVEGSGVTVGGGRHAAAAAASPSGSSLCSGHDAGDAGGVAQRSRAAHATSSMRRASCGDGAADEEEARGKSLEPVITKCSFIDVTAAGVVLMEKTRGLYEGNTFSGCGFAAFLLKKEATPRIRANNIADGAEAGIFCQDASGVIEYNVIAQNAGCGIVVKGASAAPVIRKNRVLSNVQAGVFCCDKAAPFVSENEIRQNGKAGVLVKTGAAPKISRNVIEKGKEAGIYVFEKGAGIIEENRIRGNQNAGLLVTTGGSPHVIHNTLTNNAYEGVWVCKSGGGTFCDNDLRGNAKGAKDIEADSRVTWVGNVEK</sequence>
<dbReference type="Pfam" id="PF00069">
    <property type="entry name" value="Pkinase"/>
    <property type="match status" value="2"/>
</dbReference>
<evidence type="ECO:0000313" key="15">
    <source>
        <dbReference type="Proteomes" id="UP001430356"/>
    </source>
</evidence>
<dbReference type="PROSITE" id="PS50011">
    <property type="entry name" value="PROTEIN_KINASE_DOM"/>
    <property type="match status" value="1"/>
</dbReference>
<dbReference type="GO" id="GO:0008270">
    <property type="term" value="F:zinc ion binding"/>
    <property type="evidence" value="ECO:0007669"/>
    <property type="project" value="UniProtKB-KW"/>
</dbReference>
<feature type="domain" description="B box-type" evidence="13">
    <location>
        <begin position="399"/>
        <end position="445"/>
    </location>
</feature>
<dbReference type="Gene3D" id="2.160.20.10">
    <property type="entry name" value="Single-stranded right-handed beta-helix, Pectin lyase-like"/>
    <property type="match status" value="2"/>
</dbReference>